<dbReference type="InParanoid" id="A0A0D2GGP7"/>
<dbReference type="STRING" id="1429043.X474_10585"/>
<proteinExistence type="predicted"/>
<evidence type="ECO:0000313" key="1">
    <source>
        <dbReference type="EMBL" id="KIX14072.1"/>
    </source>
</evidence>
<keyword evidence="2" id="KW-1185">Reference proteome</keyword>
<name>A0A0D2GGP7_9BACT</name>
<dbReference type="EMBL" id="AZAC01000012">
    <property type="protein sequence ID" value="KIX14072.1"/>
    <property type="molecule type" value="Genomic_DNA"/>
</dbReference>
<evidence type="ECO:0000313" key="2">
    <source>
        <dbReference type="Proteomes" id="UP000032233"/>
    </source>
</evidence>
<accession>A0A0D2GGP7</accession>
<reference evidence="1 2" key="1">
    <citation type="submission" date="2013-11" db="EMBL/GenBank/DDBJ databases">
        <title>Metagenomic analysis of a methanogenic consortium involved in long chain n-alkane degradation.</title>
        <authorList>
            <person name="Davidova I.A."/>
            <person name="Callaghan A.V."/>
            <person name="Wawrik B."/>
            <person name="Pruitt S."/>
            <person name="Marks C."/>
            <person name="Duncan K.E."/>
            <person name="Suflita J.M."/>
        </authorList>
    </citation>
    <scope>NUCLEOTIDE SEQUENCE [LARGE SCALE GENOMIC DNA]</scope>
    <source>
        <strain evidence="1 2">SPR</strain>
    </source>
</reference>
<dbReference type="AlphaFoldDB" id="A0A0D2GGP7"/>
<dbReference type="Proteomes" id="UP000032233">
    <property type="component" value="Unassembled WGS sequence"/>
</dbReference>
<organism evidence="1 2">
    <name type="scientific">Dethiosulfatarculus sandiegensis</name>
    <dbReference type="NCBI Taxonomy" id="1429043"/>
    <lineage>
        <taxon>Bacteria</taxon>
        <taxon>Pseudomonadati</taxon>
        <taxon>Thermodesulfobacteriota</taxon>
        <taxon>Desulfarculia</taxon>
        <taxon>Desulfarculales</taxon>
        <taxon>Desulfarculaceae</taxon>
        <taxon>Dethiosulfatarculus</taxon>
    </lineage>
</organism>
<protein>
    <submittedName>
        <fullName evidence="1">Uncharacterized protein</fullName>
    </submittedName>
</protein>
<gene>
    <name evidence="1" type="ORF">X474_10585</name>
</gene>
<comment type="caution">
    <text evidence="1">The sequence shown here is derived from an EMBL/GenBank/DDBJ whole genome shotgun (WGS) entry which is preliminary data.</text>
</comment>
<sequence>MAEKHLKNKKWIWRYSAKAERKFFFFAALAMAVLSTLLEHFNF</sequence>